<organism evidence="2 3">
    <name type="scientific">Blepharisma stoltei</name>
    <dbReference type="NCBI Taxonomy" id="1481888"/>
    <lineage>
        <taxon>Eukaryota</taxon>
        <taxon>Sar</taxon>
        <taxon>Alveolata</taxon>
        <taxon>Ciliophora</taxon>
        <taxon>Postciliodesmatophora</taxon>
        <taxon>Heterotrichea</taxon>
        <taxon>Heterotrichida</taxon>
        <taxon>Blepharismidae</taxon>
        <taxon>Blepharisma</taxon>
    </lineage>
</organism>
<dbReference type="AlphaFoldDB" id="A0AAU9K9I2"/>
<sequence length="271" mass="31057">MSFVSILYDEGEAAAFEEKPKAEKIMRKPKIANNSPLPFKSILFDDSEAFNESLESPDLSENENIGENNKEISSKEIRKDKKELISFRQKSEEIELKKPKIKRKTSKKIISKPIPKSRNFVKENIAKAATFKKKSLIDEFISEPTPQLRSKTPELKEIKTPIPEIKEEIKIKPQPVSYNIEEPRPTLVKNLKVTNTDLLALVFQQFADLVVMQWEEAADALIDDLLVEEIEHLNGLESAPKQEYVVGEESELIMALESMLEDEIALRNKYL</sequence>
<keyword evidence="3" id="KW-1185">Reference proteome</keyword>
<proteinExistence type="predicted"/>
<gene>
    <name evidence="2" type="ORF">BSTOLATCC_MIC59619</name>
</gene>
<evidence type="ECO:0000256" key="1">
    <source>
        <dbReference type="SAM" id="MobiDB-lite"/>
    </source>
</evidence>
<feature type="region of interest" description="Disordered" evidence="1">
    <location>
        <begin position="53"/>
        <end position="75"/>
    </location>
</feature>
<accession>A0AAU9K9I2</accession>
<dbReference type="EMBL" id="CAJZBQ010000057">
    <property type="protein sequence ID" value="CAG9333806.1"/>
    <property type="molecule type" value="Genomic_DNA"/>
</dbReference>
<protein>
    <submittedName>
        <fullName evidence="2">Uncharacterized protein</fullName>
    </submittedName>
</protein>
<dbReference type="Proteomes" id="UP001162131">
    <property type="component" value="Unassembled WGS sequence"/>
</dbReference>
<reference evidence="2" key="1">
    <citation type="submission" date="2021-09" db="EMBL/GenBank/DDBJ databases">
        <authorList>
            <consortium name="AG Swart"/>
            <person name="Singh M."/>
            <person name="Singh A."/>
            <person name="Seah K."/>
            <person name="Emmerich C."/>
        </authorList>
    </citation>
    <scope>NUCLEOTIDE SEQUENCE</scope>
    <source>
        <strain evidence="2">ATCC30299</strain>
    </source>
</reference>
<name>A0AAU9K9I2_9CILI</name>
<comment type="caution">
    <text evidence="2">The sequence shown here is derived from an EMBL/GenBank/DDBJ whole genome shotgun (WGS) entry which is preliminary data.</text>
</comment>
<evidence type="ECO:0000313" key="3">
    <source>
        <dbReference type="Proteomes" id="UP001162131"/>
    </source>
</evidence>
<evidence type="ECO:0000313" key="2">
    <source>
        <dbReference type="EMBL" id="CAG9333806.1"/>
    </source>
</evidence>